<organism evidence="11 12">
    <name type="scientific">Atractosteus spatula</name>
    <name type="common">Alligator gar</name>
    <name type="synonym">Lepisosteus spatula</name>
    <dbReference type="NCBI Taxonomy" id="7917"/>
    <lineage>
        <taxon>Eukaryota</taxon>
        <taxon>Metazoa</taxon>
        <taxon>Chordata</taxon>
        <taxon>Craniata</taxon>
        <taxon>Vertebrata</taxon>
        <taxon>Euteleostomi</taxon>
        <taxon>Actinopterygii</taxon>
        <taxon>Neopterygii</taxon>
        <taxon>Holostei</taxon>
        <taxon>Semionotiformes</taxon>
        <taxon>Lepisosteidae</taxon>
        <taxon>Atractosteus</taxon>
    </lineage>
</organism>
<evidence type="ECO:0000256" key="2">
    <source>
        <dbReference type="ARBA" id="ARBA00022475"/>
    </source>
</evidence>
<evidence type="ECO:0000256" key="8">
    <source>
        <dbReference type="ARBA" id="ARBA00023224"/>
    </source>
</evidence>
<feature type="domain" description="G-protein coupled receptors family 1 profile" evidence="10">
    <location>
        <begin position="41"/>
        <end position="330"/>
    </location>
</feature>
<feature type="transmembrane region" description="Helical" evidence="9">
    <location>
        <begin position="312"/>
        <end position="332"/>
    </location>
</feature>
<evidence type="ECO:0000256" key="1">
    <source>
        <dbReference type="ARBA" id="ARBA00004651"/>
    </source>
</evidence>
<dbReference type="Gene3D" id="1.20.1070.10">
    <property type="entry name" value="Rhodopsin 7-helix transmembrane proteins"/>
    <property type="match status" value="2"/>
</dbReference>
<accession>A0A8J7NUS6</accession>
<feature type="transmembrane region" description="Helical" evidence="9">
    <location>
        <begin position="279"/>
        <end position="300"/>
    </location>
</feature>
<feature type="transmembrane region" description="Helical" evidence="9">
    <location>
        <begin position="96"/>
        <end position="121"/>
    </location>
</feature>
<sequence length="363" mass="41724">MSSSNVTLPSEFIIVGVAGLQKHYTALFIIFFILFLATFLGNLLILVLMAMDHQLHTLRYFFLWNFALLDISSFPRCLQCFYTMTELSHRLFIQMYFIISLGAAKLFLVAVIVYDQCVAVVKPLHYDTIMSPRVHITMTSSSIFSFLMISIYVPFMFILWYYFRIVWSVIKMKTVESHKKAFSICSSHMTVVFLYYVSTAMVYIGMRVESIPSDGCIFVVPTVMSLACGDVTAQVNFSLFLAMVVIYIPFLFVLWSYYRIVWSVIKMKTLESRKKAFSMCSSHVTVVFLYYASAVVVYIGLRVESISPDGRIFIGGMNYSLTPLVNPIIYSLRNEKIKAAPHRYLRLQSFFHYSANNSVNTTK</sequence>
<dbReference type="Proteomes" id="UP000736164">
    <property type="component" value="Unassembled WGS sequence"/>
</dbReference>
<feature type="transmembrane region" description="Helical" evidence="9">
    <location>
        <begin position="142"/>
        <end position="161"/>
    </location>
</feature>
<keyword evidence="2" id="KW-1003">Cell membrane</keyword>
<comment type="subcellular location">
    <subcellularLocation>
        <location evidence="1">Cell membrane</location>
        <topology evidence="1">Multi-pass membrane protein</topology>
    </subcellularLocation>
</comment>
<evidence type="ECO:0000256" key="9">
    <source>
        <dbReference type="SAM" id="Phobius"/>
    </source>
</evidence>
<dbReference type="AlphaFoldDB" id="A0A8J7NUS6"/>
<feature type="transmembrane region" description="Helical" evidence="9">
    <location>
        <begin position="26"/>
        <end position="49"/>
    </location>
</feature>
<keyword evidence="12" id="KW-1185">Reference proteome</keyword>
<dbReference type="GO" id="GO:0004984">
    <property type="term" value="F:olfactory receptor activity"/>
    <property type="evidence" value="ECO:0007669"/>
    <property type="project" value="InterPro"/>
</dbReference>
<dbReference type="Pfam" id="PF13853">
    <property type="entry name" value="7tm_4"/>
    <property type="match status" value="2"/>
</dbReference>
<dbReference type="InterPro" id="IPR000725">
    <property type="entry name" value="Olfact_rcpt"/>
</dbReference>
<feature type="non-terminal residue" evidence="11">
    <location>
        <position position="1"/>
    </location>
</feature>
<evidence type="ECO:0000256" key="7">
    <source>
        <dbReference type="ARBA" id="ARBA00023136"/>
    </source>
</evidence>
<evidence type="ECO:0000259" key="10">
    <source>
        <dbReference type="PROSITE" id="PS50262"/>
    </source>
</evidence>
<reference evidence="11" key="1">
    <citation type="journal article" date="2021" name="Cell">
        <title>Tracing the genetic footprints of vertebrate landing in non-teleost ray-finned fishes.</title>
        <authorList>
            <person name="Bi X."/>
            <person name="Wang K."/>
            <person name="Yang L."/>
            <person name="Pan H."/>
            <person name="Jiang H."/>
            <person name="Wei Q."/>
            <person name="Fang M."/>
            <person name="Yu H."/>
            <person name="Zhu C."/>
            <person name="Cai Y."/>
            <person name="He Y."/>
            <person name="Gan X."/>
            <person name="Zeng H."/>
            <person name="Yu D."/>
            <person name="Zhu Y."/>
            <person name="Jiang H."/>
            <person name="Qiu Q."/>
            <person name="Yang H."/>
            <person name="Zhang Y.E."/>
            <person name="Wang W."/>
            <person name="Zhu M."/>
            <person name="He S."/>
            <person name="Zhang G."/>
        </authorList>
    </citation>
    <scope>NUCLEOTIDE SEQUENCE</scope>
    <source>
        <strain evidence="11">Allg_001</strain>
    </source>
</reference>
<evidence type="ECO:0000256" key="6">
    <source>
        <dbReference type="ARBA" id="ARBA00022989"/>
    </source>
</evidence>
<keyword evidence="4 9" id="KW-0812">Transmembrane</keyword>
<proteinExistence type="predicted"/>
<dbReference type="SMR" id="A0A8J7NUS6"/>
<dbReference type="PRINTS" id="PR00237">
    <property type="entry name" value="GPCRRHODOPSN"/>
</dbReference>
<dbReference type="GO" id="GO:0004930">
    <property type="term" value="F:G protein-coupled receptor activity"/>
    <property type="evidence" value="ECO:0007669"/>
    <property type="project" value="InterPro"/>
</dbReference>
<evidence type="ECO:0000313" key="11">
    <source>
        <dbReference type="EMBL" id="MBN3319997.1"/>
    </source>
</evidence>
<dbReference type="InterPro" id="IPR017452">
    <property type="entry name" value="GPCR_Rhodpsn_7TM"/>
</dbReference>
<keyword evidence="8" id="KW-0807">Transducer</keyword>
<dbReference type="GO" id="GO:0005886">
    <property type="term" value="C:plasma membrane"/>
    <property type="evidence" value="ECO:0007669"/>
    <property type="project" value="UniProtKB-SubCell"/>
</dbReference>
<feature type="non-terminal residue" evidence="11">
    <location>
        <position position="363"/>
    </location>
</feature>
<keyword evidence="6 9" id="KW-1133">Transmembrane helix</keyword>
<dbReference type="SUPFAM" id="SSF81321">
    <property type="entry name" value="Family A G protein-coupled receptor-like"/>
    <property type="match status" value="2"/>
</dbReference>
<dbReference type="EMBL" id="JAAWVO010049331">
    <property type="protein sequence ID" value="MBN3319997.1"/>
    <property type="molecule type" value="Genomic_DNA"/>
</dbReference>
<evidence type="ECO:0000313" key="12">
    <source>
        <dbReference type="Proteomes" id="UP000736164"/>
    </source>
</evidence>
<dbReference type="InterPro" id="IPR000276">
    <property type="entry name" value="GPCR_Rhodpsn"/>
</dbReference>
<gene>
    <name evidence="11" type="primary">Olfr15</name>
    <name evidence="11" type="ORF">GTO95_0001864</name>
</gene>
<dbReference type="PROSITE" id="PS50262">
    <property type="entry name" value="G_PROTEIN_RECEP_F1_2"/>
    <property type="match status" value="1"/>
</dbReference>
<keyword evidence="7 9" id="KW-0472">Membrane</keyword>
<evidence type="ECO:0000256" key="4">
    <source>
        <dbReference type="ARBA" id="ARBA00022692"/>
    </source>
</evidence>
<evidence type="ECO:0000256" key="3">
    <source>
        <dbReference type="ARBA" id="ARBA00022606"/>
    </source>
</evidence>
<keyword evidence="5" id="KW-0552">Olfaction</keyword>
<dbReference type="PANTHER" id="PTHR26453">
    <property type="entry name" value="OLFACTORY RECEPTOR"/>
    <property type="match status" value="1"/>
</dbReference>
<comment type="caution">
    <text evidence="11">The sequence shown here is derived from an EMBL/GenBank/DDBJ whole genome shotgun (WGS) entry which is preliminary data.</text>
</comment>
<name>A0A8J7NUS6_ATRSP</name>
<feature type="transmembrane region" description="Helical" evidence="9">
    <location>
        <begin position="181"/>
        <end position="204"/>
    </location>
</feature>
<keyword evidence="3" id="KW-0716">Sensory transduction</keyword>
<protein>
    <submittedName>
        <fullName evidence="11">OLF15 protein</fullName>
    </submittedName>
</protein>
<feature type="transmembrane region" description="Helical" evidence="9">
    <location>
        <begin position="239"/>
        <end position="258"/>
    </location>
</feature>
<evidence type="ECO:0000256" key="5">
    <source>
        <dbReference type="ARBA" id="ARBA00022725"/>
    </source>
</evidence>